<dbReference type="SUPFAM" id="SSF53448">
    <property type="entry name" value="Nucleotide-diphospho-sugar transferases"/>
    <property type="match status" value="1"/>
</dbReference>
<comment type="caution">
    <text evidence="4">The sequence shown here is derived from an EMBL/GenBank/DDBJ whole genome shotgun (WGS) entry which is preliminary data.</text>
</comment>
<dbReference type="Pfam" id="PF02709">
    <property type="entry name" value="Glyco_transf_7C"/>
    <property type="match status" value="1"/>
</dbReference>
<dbReference type="RefSeq" id="WP_116974073.1">
    <property type="nucleotide sequence ID" value="NZ_QPMM01000001.1"/>
</dbReference>
<dbReference type="PANTHER" id="PTHR43685:SF2">
    <property type="entry name" value="GLYCOSYLTRANSFERASE 2-LIKE DOMAIN-CONTAINING PROTEIN"/>
    <property type="match status" value="1"/>
</dbReference>
<dbReference type="InterPro" id="IPR027791">
    <property type="entry name" value="Galactosyl_T_C"/>
</dbReference>
<dbReference type="Pfam" id="PF00535">
    <property type="entry name" value="Glycos_transf_2"/>
    <property type="match status" value="1"/>
</dbReference>
<proteinExistence type="predicted"/>
<evidence type="ECO:0000259" key="2">
    <source>
        <dbReference type="Pfam" id="PF00535"/>
    </source>
</evidence>
<keyword evidence="5" id="KW-1185">Reference proteome</keyword>
<dbReference type="PANTHER" id="PTHR43685">
    <property type="entry name" value="GLYCOSYLTRANSFERASE"/>
    <property type="match status" value="1"/>
</dbReference>
<accession>A0A3E1YI17</accession>
<reference evidence="4 5" key="1">
    <citation type="submission" date="2018-07" db="EMBL/GenBank/DDBJ databases">
        <title>Chitinophaga K2CV101002-2 sp. nov., isolated from a monsoon evergreen broad-leaved forest soil.</title>
        <authorList>
            <person name="Lv Y."/>
        </authorList>
    </citation>
    <scope>NUCLEOTIDE SEQUENCE [LARGE SCALE GENOMIC DNA]</scope>
    <source>
        <strain evidence="4 5">GDMCC 1.1288</strain>
    </source>
</reference>
<dbReference type="CDD" id="cd00761">
    <property type="entry name" value="Glyco_tranf_GTA_type"/>
    <property type="match status" value="1"/>
</dbReference>
<keyword evidence="1 4" id="KW-0808">Transferase</keyword>
<protein>
    <submittedName>
        <fullName evidence="4">Glycosyltransferase family 2 protein</fullName>
    </submittedName>
</protein>
<dbReference type="Proteomes" id="UP000260644">
    <property type="component" value="Unassembled WGS sequence"/>
</dbReference>
<dbReference type="InterPro" id="IPR050834">
    <property type="entry name" value="Glycosyltransf_2"/>
</dbReference>
<evidence type="ECO:0000313" key="4">
    <source>
        <dbReference type="EMBL" id="RFS26880.1"/>
    </source>
</evidence>
<dbReference type="EMBL" id="QPMM01000001">
    <property type="protein sequence ID" value="RFS26880.1"/>
    <property type="molecule type" value="Genomic_DNA"/>
</dbReference>
<evidence type="ECO:0000313" key="5">
    <source>
        <dbReference type="Proteomes" id="UP000260644"/>
    </source>
</evidence>
<feature type="domain" description="Glycosyltransferase 2-like" evidence="2">
    <location>
        <begin position="9"/>
        <end position="125"/>
    </location>
</feature>
<dbReference type="Gene3D" id="3.90.550.10">
    <property type="entry name" value="Spore Coat Polysaccharide Biosynthesis Protein SpsA, Chain A"/>
    <property type="match status" value="1"/>
</dbReference>
<sequence>MPNHKISFCTVSMNRLHHIKDTLIKNIRDNEDYEQLEFVLLDYNSTDGLEEYIKENLQEYIQSQKLIYWKTSTPQFFHRSHSRNLAFKLANGDIVCNIDADNYTGKGFASYINQSFSNDPNICLNTLDKEKGGVVGKDALGRICVRKSDFLQIKGFDERMHCYGFEDYDFINRLELFGVKRVLIENKNFLSAIYHSDKDRLSQEYTINNLIKFLLRHIDPLTSEFVFLFKDHSFNRAIVEDHQPRKIMQLIKEGKWQREEEYINILEKGDNTDRLIFSGDDLGWESTYTQNLFYEISDPSMIQTAIFIFSQFYNKQIMESNMQENKMIVNVHGFGNDFIYKNFNITEPLTLK</sequence>
<dbReference type="InterPro" id="IPR001173">
    <property type="entry name" value="Glyco_trans_2-like"/>
</dbReference>
<dbReference type="GO" id="GO:0016740">
    <property type="term" value="F:transferase activity"/>
    <property type="evidence" value="ECO:0007669"/>
    <property type="project" value="UniProtKB-KW"/>
</dbReference>
<organism evidence="4 5">
    <name type="scientific">Chitinophaga silvatica</name>
    <dbReference type="NCBI Taxonomy" id="2282649"/>
    <lineage>
        <taxon>Bacteria</taxon>
        <taxon>Pseudomonadati</taxon>
        <taxon>Bacteroidota</taxon>
        <taxon>Chitinophagia</taxon>
        <taxon>Chitinophagales</taxon>
        <taxon>Chitinophagaceae</taxon>
        <taxon>Chitinophaga</taxon>
    </lineage>
</organism>
<dbReference type="AlphaFoldDB" id="A0A3E1YI17"/>
<name>A0A3E1YI17_9BACT</name>
<gene>
    <name evidence="4" type="ORF">DVR12_03595</name>
</gene>
<dbReference type="OrthoDB" id="6717394at2"/>
<evidence type="ECO:0000259" key="3">
    <source>
        <dbReference type="Pfam" id="PF02709"/>
    </source>
</evidence>
<dbReference type="InterPro" id="IPR029044">
    <property type="entry name" value="Nucleotide-diphossugar_trans"/>
</dbReference>
<evidence type="ECO:0000256" key="1">
    <source>
        <dbReference type="ARBA" id="ARBA00022679"/>
    </source>
</evidence>
<feature type="domain" description="Galactosyltransferase C-terminal" evidence="3">
    <location>
        <begin position="144"/>
        <end position="182"/>
    </location>
</feature>